<keyword evidence="3" id="KW-1185">Reference proteome</keyword>
<dbReference type="EMBL" id="BLXT01005154">
    <property type="protein sequence ID" value="GFO20371.1"/>
    <property type="molecule type" value="Genomic_DNA"/>
</dbReference>
<feature type="signal peptide" evidence="1">
    <location>
        <begin position="1"/>
        <end position="25"/>
    </location>
</feature>
<gene>
    <name evidence="2" type="ORF">PoB_004687600</name>
</gene>
<protein>
    <recommendedName>
        <fullName evidence="4">Pacifastin domain-containing protein</fullName>
    </recommendedName>
</protein>
<evidence type="ECO:0008006" key="4">
    <source>
        <dbReference type="Google" id="ProtNLM"/>
    </source>
</evidence>
<proteinExistence type="predicted"/>
<dbReference type="Proteomes" id="UP000735302">
    <property type="component" value="Unassembled WGS sequence"/>
</dbReference>
<name>A0AAV4BMY2_9GAST</name>
<evidence type="ECO:0000313" key="2">
    <source>
        <dbReference type="EMBL" id="GFO20371.1"/>
    </source>
</evidence>
<dbReference type="AlphaFoldDB" id="A0AAV4BMY2"/>
<dbReference type="SUPFAM" id="SSF57603">
    <property type="entry name" value="FnI-like domain"/>
    <property type="match status" value="1"/>
</dbReference>
<feature type="chain" id="PRO_5043461458" description="Pacifastin domain-containing protein" evidence="1">
    <location>
        <begin position="26"/>
        <end position="69"/>
    </location>
</feature>
<dbReference type="Gene3D" id="6.20.200.20">
    <property type="match status" value="1"/>
</dbReference>
<keyword evidence="1" id="KW-0732">Signal</keyword>
<evidence type="ECO:0000313" key="3">
    <source>
        <dbReference type="Proteomes" id="UP000735302"/>
    </source>
</evidence>
<evidence type="ECO:0000256" key="1">
    <source>
        <dbReference type="SAM" id="SignalP"/>
    </source>
</evidence>
<organism evidence="2 3">
    <name type="scientific">Plakobranchus ocellatus</name>
    <dbReference type="NCBI Taxonomy" id="259542"/>
    <lineage>
        <taxon>Eukaryota</taxon>
        <taxon>Metazoa</taxon>
        <taxon>Spiralia</taxon>
        <taxon>Lophotrochozoa</taxon>
        <taxon>Mollusca</taxon>
        <taxon>Gastropoda</taxon>
        <taxon>Heterobranchia</taxon>
        <taxon>Euthyneura</taxon>
        <taxon>Panpulmonata</taxon>
        <taxon>Sacoglossa</taxon>
        <taxon>Placobranchoidea</taxon>
        <taxon>Plakobranchidae</taxon>
        <taxon>Plakobranchus</taxon>
    </lineage>
</organism>
<reference evidence="2 3" key="1">
    <citation type="journal article" date="2021" name="Elife">
        <title>Chloroplast acquisition without the gene transfer in kleptoplastic sea slugs, Plakobranchus ocellatus.</title>
        <authorList>
            <person name="Maeda T."/>
            <person name="Takahashi S."/>
            <person name="Yoshida T."/>
            <person name="Shimamura S."/>
            <person name="Takaki Y."/>
            <person name="Nagai Y."/>
            <person name="Toyoda A."/>
            <person name="Suzuki Y."/>
            <person name="Arimoto A."/>
            <person name="Ishii H."/>
            <person name="Satoh N."/>
            <person name="Nishiyama T."/>
            <person name="Hasebe M."/>
            <person name="Maruyama T."/>
            <person name="Minagawa J."/>
            <person name="Obokata J."/>
            <person name="Shigenobu S."/>
        </authorList>
    </citation>
    <scope>NUCLEOTIDE SEQUENCE [LARGE SCALE GENOMIC DNA]</scope>
</reference>
<sequence>MKTSVLQMSVLVLVLTAAMVPTVTPIFDLRPSCIYRGREYRVNSDIPTGTCERCWCERGHVRCHRRSCR</sequence>
<accession>A0AAV4BMY2</accession>
<comment type="caution">
    <text evidence="2">The sequence shown here is derived from an EMBL/GenBank/DDBJ whole genome shotgun (WGS) entry which is preliminary data.</text>
</comment>